<feature type="region of interest" description="Disordered" evidence="4">
    <location>
        <begin position="201"/>
        <end position="259"/>
    </location>
</feature>
<dbReference type="SUPFAM" id="SSF52402">
    <property type="entry name" value="Adenine nucleotide alpha hydrolases-like"/>
    <property type="match status" value="1"/>
</dbReference>
<evidence type="ECO:0000259" key="5">
    <source>
        <dbReference type="PROSITE" id="PS50011"/>
    </source>
</evidence>
<dbReference type="InterPro" id="IPR014729">
    <property type="entry name" value="Rossmann-like_a/b/a_fold"/>
</dbReference>
<feature type="compositionally biased region" description="Low complexity" evidence="4">
    <location>
        <begin position="206"/>
        <end position="220"/>
    </location>
</feature>
<dbReference type="EMBL" id="JAIVGD010000026">
    <property type="protein sequence ID" value="KAH0742084.1"/>
    <property type="molecule type" value="Genomic_DNA"/>
</dbReference>
<feature type="compositionally biased region" description="Pro residues" evidence="4">
    <location>
        <begin position="221"/>
        <end position="231"/>
    </location>
</feature>
<feature type="compositionally biased region" description="Polar residues" evidence="4">
    <location>
        <begin position="232"/>
        <end position="242"/>
    </location>
</feature>
<dbReference type="InterPro" id="IPR000719">
    <property type="entry name" value="Prot_kinase_dom"/>
</dbReference>
<dbReference type="EC" id="2.3.2.27" evidence="2"/>
<feature type="compositionally biased region" description="Polar residues" evidence="4">
    <location>
        <begin position="61"/>
        <end position="76"/>
    </location>
</feature>
<keyword evidence="3" id="KW-0833">Ubl conjugation pathway</keyword>
<dbReference type="Pfam" id="PF00582">
    <property type="entry name" value="Usp"/>
    <property type="match status" value="1"/>
</dbReference>
<evidence type="ECO:0000313" key="7">
    <source>
        <dbReference type="Proteomes" id="UP000826656"/>
    </source>
</evidence>
<evidence type="ECO:0000256" key="2">
    <source>
        <dbReference type="ARBA" id="ARBA00012483"/>
    </source>
</evidence>
<protein>
    <recommendedName>
        <fullName evidence="2">RING-type E3 ubiquitin transferase</fullName>
        <ecNumber evidence="2">2.3.2.27</ecNumber>
    </recommendedName>
</protein>
<dbReference type="Proteomes" id="UP000826656">
    <property type="component" value="Unassembled WGS sequence"/>
</dbReference>
<feature type="compositionally biased region" description="Low complexity" evidence="4">
    <location>
        <begin position="296"/>
        <end position="312"/>
    </location>
</feature>
<evidence type="ECO:0000256" key="1">
    <source>
        <dbReference type="ARBA" id="ARBA00000900"/>
    </source>
</evidence>
<dbReference type="SUPFAM" id="SSF56112">
    <property type="entry name" value="Protein kinase-like (PK-like)"/>
    <property type="match status" value="1"/>
</dbReference>
<name>A0ABQ7U762_SOLTU</name>
<dbReference type="SMART" id="SM00220">
    <property type="entry name" value="S_TKc"/>
    <property type="match status" value="1"/>
</dbReference>
<dbReference type="Gene3D" id="3.40.50.620">
    <property type="entry name" value="HUPs"/>
    <property type="match status" value="1"/>
</dbReference>
<comment type="catalytic activity">
    <reaction evidence="1">
        <text>S-ubiquitinyl-[E2 ubiquitin-conjugating enzyme]-L-cysteine + [acceptor protein]-L-lysine = [E2 ubiquitin-conjugating enzyme]-L-cysteine + N(6)-ubiquitinyl-[acceptor protein]-L-lysine.</text>
        <dbReference type="EC" id="2.3.2.27"/>
    </reaction>
</comment>
<dbReference type="InterPro" id="IPR051348">
    <property type="entry name" value="U-box_ubiquitin_ligases"/>
</dbReference>
<dbReference type="Gene3D" id="1.10.510.10">
    <property type="entry name" value="Transferase(Phosphotransferase) domain 1"/>
    <property type="match status" value="1"/>
</dbReference>
<feature type="region of interest" description="Disordered" evidence="4">
    <location>
        <begin position="61"/>
        <end position="81"/>
    </location>
</feature>
<dbReference type="InterPro" id="IPR008271">
    <property type="entry name" value="Ser/Thr_kinase_AS"/>
</dbReference>
<dbReference type="PANTHER" id="PTHR45647">
    <property type="entry name" value="OS02G0152300 PROTEIN"/>
    <property type="match status" value="1"/>
</dbReference>
<proteinExistence type="predicted"/>
<sequence length="694" mass="76911">MWPPPPNMSGERMPLPNKLIAVSIDKDRGSQISLKWTVDHLLARGQTVLLIHVKLKQSANASGQSTSSKSNQNSDEGGSGNIELDQQTKELFLPFRGFCTRKDIQCYDIVLDDTDVARAVIEYATRTGVEVLIVGASSRGGLLRFKAKDIPGGILKGAPDFCTVHVISKSGKISSTRAASRSAPFVHPLRHQLMQPVSTKFAPFDTSTPSSTNSRSSFPGGPKPVCDPPPSTLQSDTMSFKSPFTHRKGPNGKPYEISLPDTDISYVSSGRPSIDNIYSSLSDSYESGGPTPPRLSGFSDFDSQSFDSTQFGRRSVDTTPPELSLTLLDGDRPSFSQGPGDDIEAEMRRLKQELKQTMEMYKEARLAEEAALALAEREKAKSRAAIEHAEASQRLAELEAQKRISAEMKALKEAEEKNKILNKLSNSDVRYRKYTIEEIESATDYFAQTRKIGEGGYGPVYKCYLDHTPVAVKVLRPDATHGRQQFQQEIEVLSCTRHPNMVLLLGACPEYGCLVYEFMSNGSLDDRLFHRGKTPPLSWQQRFRIASEIATGLLFLHQSKPEPLVHRDLKPGNILLDRNFVSKISDVGLARLVPPSVADTVTQYRMTSTAGTFCYIDPEYQQTGMLGVKSDVYSLGIIFLQILTARSPMGLTHYVERAIEKGTFNEMLDPAIHDWPFDEAMRLANLSLQCSELR</sequence>
<keyword evidence="7" id="KW-1185">Reference proteome</keyword>
<dbReference type="PANTHER" id="PTHR45647:SF141">
    <property type="entry name" value="U-BOX DOMAIN-CONTAINING PROTEIN 52-LIKE ISOFORM X1"/>
    <property type="match status" value="1"/>
</dbReference>
<dbReference type="InterPro" id="IPR006016">
    <property type="entry name" value="UspA"/>
</dbReference>
<feature type="domain" description="Protein kinase" evidence="5">
    <location>
        <begin position="446"/>
        <end position="694"/>
    </location>
</feature>
<dbReference type="CDD" id="cd01989">
    <property type="entry name" value="USP_STK_Ubox_N"/>
    <property type="match status" value="1"/>
</dbReference>
<feature type="region of interest" description="Disordered" evidence="4">
    <location>
        <begin position="281"/>
        <end position="341"/>
    </location>
</feature>
<dbReference type="Gene3D" id="3.30.200.20">
    <property type="entry name" value="Phosphorylase Kinase, domain 1"/>
    <property type="match status" value="1"/>
</dbReference>
<dbReference type="Pfam" id="PF00069">
    <property type="entry name" value="Pkinase"/>
    <property type="match status" value="1"/>
</dbReference>
<accession>A0ABQ7U762</accession>
<dbReference type="InterPro" id="IPR011009">
    <property type="entry name" value="Kinase-like_dom_sf"/>
</dbReference>
<comment type="caution">
    <text evidence="6">The sequence shown here is derived from an EMBL/GenBank/DDBJ whole genome shotgun (WGS) entry which is preliminary data.</text>
</comment>
<evidence type="ECO:0000313" key="6">
    <source>
        <dbReference type="EMBL" id="KAH0742084.1"/>
    </source>
</evidence>
<reference evidence="6 7" key="1">
    <citation type="journal article" date="2021" name="bioRxiv">
        <title>Chromosome-scale and haplotype-resolved genome assembly of a tetraploid potato cultivar.</title>
        <authorList>
            <person name="Sun H."/>
            <person name="Jiao W.-B."/>
            <person name="Krause K."/>
            <person name="Campoy J.A."/>
            <person name="Goel M."/>
            <person name="Folz-Donahue K."/>
            <person name="Kukat C."/>
            <person name="Huettel B."/>
            <person name="Schneeberger K."/>
        </authorList>
    </citation>
    <scope>NUCLEOTIDE SEQUENCE [LARGE SCALE GENOMIC DNA]</scope>
    <source>
        <strain evidence="6">SolTubOtavaFocal</strain>
        <tissue evidence="6">Leaves</tissue>
    </source>
</reference>
<organism evidence="6 7">
    <name type="scientific">Solanum tuberosum</name>
    <name type="common">Potato</name>
    <dbReference type="NCBI Taxonomy" id="4113"/>
    <lineage>
        <taxon>Eukaryota</taxon>
        <taxon>Viridiplantae</taxon>
        <taxon>Streptophyta</taxon>
        <taxon>Embryophyta</taxon>
        <taxon>Tracheophyta</taxon>
        <taxon>Spermatophyta</taxon>
        <taxon>Magnoliopsida</taxon>
        <taxon>eudicotyledons</taxon>
        <taxon>Gunneridae</taxon>
        <taxon>Pentapetalae</taxon>
        <taxon>asterids</taxon>
        <taxon>lamiids</taxon>
        <taxon>Solanales</taxon>
        <taxon>Solanaceae</taxon>
        <taxon>Solanoideae</taxon>
        <taxon>Solaneae</taxon>
        <taxon>Solanum</taxon>
    </lineage>
</organism>
<dbReference type="PROSITE" id="PS00108">
    <property type="entry name" value="PROTEIN_KINASE_ST"/>
    <property type="match status" value="1"/>
</dbReference>
<evidence type="ECO:0000256" key="4">
    <source>
        <dbReference type="SAM" id="MobiDB-lite"/>
    </source>
</evidence>
<evidence type="ECO:0000256" key="3">
    <source>
        <dbReference type="ARBA" id="ARBA00022786"/>
    </source>
</evidence>
<gene>
    <name evidence="6" type="ORF">KY290_035127</name>
</gene>
<dbReference type="PROSITE" id="PS50011">
    <property type="entry name" value="PROTEIN_KINASE_DOM"/>
    <property type="match status" value="1"/>
</dbReference>